<keyword evidence="5" id="KW-1185">Reference proteome</keyword>
<dbReference type="InterPro" id="IPR011992">
    <property type="entry name" value="EF-hand-dom_pair"/>
</dbReference>
<dbReference type="PANTHER" id="PTHR14095">
    <property type="entry name" value="PHOSPHATASE 2A REGULATORY SUBUNIT-RELATED"/>
    <property type="match status" value="1"/>
</dbReference>
<keyword evidence="2" id="KW-0812">Transmembrane</keyword>
<dbReference type="PROSITE" id="PS50222">
    <property type="entry name" value="EF_HAND_2"/>
    <property type="match status" value="1"/>
</dbReference>
<keyword evidence="2" id="KW-0472">Membrane</keyword>
<accession>A0ABR2AK99</accession>
<evidence type="ECO:0000313" key="4">
    <source>
        <dbReference type="EMBL" id="KAK8493988.1"/>
    </source>
</evidence>
<dbReference type="EMBL" id="JBBPBM010000581">
    <property type="protein sequence ID" value="KAK8493988.1"/>
    <property type="molecule type" value="Genomic_DNA"/>
</dbReference>
<reference evidence="4 5" key="1">
    <citation type="journal article" date="2024" name="G3 (Bethesda)">
        <title>Genome assembly of Hibiscus sabdariffa L. provides insights into metabolisms of medicinal natural products.</title>
        <authorList>
            <person name="Kim T."/>
        </authorList>
    </citation>
    <scope>NUCLEOTIDE SEQUENCE [LARGE SCALE GENOMIC DNA]</scope>
    <source>
        <strain evidence="4">TK-2024</strain>
        <tissue evidence="4">Old leaves</tissue>
    </source>
</reference>
<proteinExistence type="predicted"/>
<dbReference type="PANTHER" id="PTHR14095:SF23">
    <property type="entry name" value="SERINE_THREONINE PROTEIN PHOSPHATASE 2A REGULATORY SUBUNIT B''ALPHA-LIKE"/>
    <property type="match status" value="1"/>
</dbReference>
<evidence type="ECO:0000256" key="2">
    <source>
        <dbReference type="SAM" id="Phobius"/>
    </source>
</evidence>
<feature type="transmembrane region" description="Helical" evidence="2">
    <location>
        <begin position="181"/>
        <end position="202"/>
    </location>
</feature>
<dbReference type="SUPFAM" id="SSF47473">
    <property type="entry name" value="EF-hand"/>
    <property type="match status" value="1"/>
</dbReference>
<sequence length="241" mass="28171">MNTYFYVIYCEFWLLDAEHDFFIDRESLIRYGNHALTYMVVDIIFSQVGLPWFKCIDFDGNGVLTPNEMRFFYEVQLHRMECLALEPVLFEDILCQIIDMIAPEREDCITLWDLKGSKLSGNVFNILFNLHKFISIPYLAGRLRECIGLSVEEDVDDASNGSSDVWDASLEDQQIHRPKQVLISMIYAFAVSANLFCAMKILMLCSQLLQIYPVDERKIMELEEARTFPRLRKIIKIHVSR</sequence>
<dbReference type="InterPro" id="IPR018247">
    <property type="entry name" value="EF_Hand_1_Ca_BS"/>
</dbReference>
<dbReference type="Proteomes" id="UP001472677">
    <property type="component" value="Unassembled WGS sequence"/>
</dbReference>
<dbReference type="InterPro" id="IPR002048">
    <property type="entry name" value="EF_hand_dom"/>
</dbReference>
<keyword evidence="2" id="KW-1133">Transmembrane helix</keyword>
<evidence type="ECO:0000313" key="5">
    <source>
        <dbReference type="Proteomes" id="UP001472677"/>
    </source>
</evidence>
<name>A0ABR2AK99_9ROSI</name>
<dbReference type="Gene3D" id="1.10.238.10">
    <property type="entry name" value="EF-hand"/>
    <property type="match status" value="2"/>
</dbReference>
<dbReference type="PROSITE" id="PS00018">
    <property type="entry name" value="EF_HAND_1"/>
    <property type="match status" value="1"/>
</dbReference>
<keyword evidence="1" id="KW-0106">Calcium</keyword>
<gene>
    <name evidence="4" type="ORF">V6N12_035153</name>
</gene>
<comment type="caution">
    <text evidence="4">The sequence shown here is derived from an EMBL/GenBank/DDBJ whole genome shotgun (WGS) entry which is preliminary data.</text>
</comment>
<protein>
    <recommendedName>
        <fullName evidence="3">EF-hand domain-containing protein</fullName>
    </recommendedName>
</protein>
<evidence type="ECO:0000259" key="3">
    <source>
        <dbReference type="PROSITE" id="PS50222"/>
    </source>
</evidence>
<feature type="domain" description="EF-hand" evidence="3">
    <location>
        <begin position="53"/>
        <end position="79"/>
    </location>
</feature>
<organism evidence="4 5">
    <name type="scientific">Hibiscus sabdariffa</name>
    <name type="common">roselle</name>
    <dbReference type="NCBI Taxonomy" id="183260"/>
    <lineage>
        <taxon>Eukaryota</taxon>
        <taxon>Viridiplantae</taxon>
        <taxon>Streptophyta</taxon>
        <taxon>Embryophyta</taxon>
        <taxon>Tracheophyta</taxon>
        <taxon>Spermatophyta</taxon>
        <taxon>Magnoliopsida</taxon>
        <taxon>eudicotyledons</taxon>
        <taxon>Gunneridae</taxon>
        <taxon>Pentapetalae</taxon>
        <taxon>rosids</taxon>
        <taxon>malvids</taxon>
        <taxon>Malvales</taxon>
        <taxon>Malvaceae</taxon>
        <taxon>Malvoideae</taxon>
        <taxon>Hibiscus</taxon>
    </lineage>
</organism>
<evidence type="ECO:0000256" key="1">
    <source>
        <dbReference type="ARBA" id="ARBA00022837"/>
    </source>
</evidence>